<dbReference type="Pfam" id="PF09588">
    <property type="entry name" value="YqaJ"/>
    <property type="match status" value="1"/>
</dbReference>
<name>A0ABT5S2V7_9BURK</name>
<evidence type="ECO:0000259" key="1">
    <source>
        <dbReference type="Pfam" id="PF09588"/>
    </source>
</evidence>
<organism evidence="2 3">
    <name type="scientific">Acidovorax benzenivorans</name>
    <dbReference type="NCBI Taxonomy" id="2987520"/>
    <lineage>
        <taxon>Bacteria</taxon>
        <taxon>Pseudomonadati</taxon>
        <taxon>Pseudomonadota</taxon>
        <taxon>Betaproteobacteria</taxon>
        <taxon>Burkholderiales</taxon>
        <taxon>Comamonadaceae</taxon>
        <taxon>Acidovorax</taxon>
    </lineage>
</organism>
<dbReference type="InterPro" id="IPR019080">
    <property type="entry name" value="YqaJ_viral_recombinase"/>
</dbReference>
<dbReference type="InterPro" id="IPR011335">
    <property type="entry name" value="Restrct_endonuc-II-like"/>
</dbReference>
<dbReference type="EMBL" id="JAPCKI010000017">
    <property type="protein sequence ID" value="MDD2179995.1"/>
    <property type="molecule type" value="Genomic_DNA"/>
</dbReference>
<dbReference type="PANTHER" id="PTHR46609:SF6">
    <property type="entry name" value="EXONUCLEASE, PHAGE-TYPE_RECB, C-TERMINAL DOMAIN-CONTAINING PROTEIN-RELATED"/>
    <property type="match status" value="1"/>
</dbReference>
<evidence type="ECO:0000313" key="2">
    <source>
        <dbReference type="EMBL" id="MDD2179995.1"/>
    </source>
</evidence>
<dbReference type="InterPro" id="IPR051703">
    <property type="entry name" value="NF-kappa-B_Signaling_Reg"/>
</dbReference>
<protein>
    <submittedName>
        <fullName evidence="2">YqaJ viral recombinase family protein</fullName>
    </submittedName>
</protein>
<dbReference type="RefSeq" id="WP_274113647.1">
    <property type="nucleotide sequence ID" value="NZ_JAPCKI010000017.1"/>
</dbReference>
<dbReference type="NCBIfam" id="TIGR03033">
    <property type="entry name" value="phage_rel_nuc"/>
    <property type="match status" value="1"/>
</dbReference>
<accession>A0ABT5S2V7</accession>
<dbReference type="Proteomes" id="UP001148932">
    <property type="component" value="Unassembled WGS sequence"/>
</dbReference>
<comment type="caution">
    <text evidence="2">The sequence shown here is derived from an EMBL/GenBank/DDBJ whole genome shotgun (WGS) entry which is preliminary data.</text>
</comment>
<feature type="domain" description="YqaJ viral recombinase" evidence="1">
    <location>
        <begin position="32"/>
        <end position="173"/>
    </location>
</feature>
<dbReference type="PANTHER" id="PTHR46609">
    <property type="entry name" value="EXONUCLEASE, PHAGE-TYPE/RECB, C-TERMINAL DOMAIN-CONTAINING PROTEIN"/>
    <property type="match status" value="1"/>
</dbReference>
<dbReference type="InterPro" id="IPR011604">
    <property type="entry name" value="PDDEXK-like_dom_sf"/>
</dbReference>
<dbReference type="Gene3D" id="3.90.320.10">
    <property type="match status" value="1"/>
</dbReference>
<dbReference type="SUPFAM" id="SSF52980">
    <property type="entry name" value="Restriction endonuclease-like"/>
    <property type="match status" value="1"/>
</dbReference>
<gene>
    <name evidence="2" type="ORF">OIN59_21360</name>
</gene>
<sequence length="337" mass="37250">MVRPVVSPGSEASPRPRPALRLVKTQDLDRDQWLQVRKGGIGSSDAAAAVGLNPYQSQLELWMEKTGRAPTAPPGDGGADDLSPMYWGSLLEPIVAAHYTRRTGNRVRRINAVLQHPEFPWMLANIDREVMGASDVQLLECKTAGIQGAWLWRDGVPEYVQLQVQHQLAVTGKAAADVAVLLGGQELQIFRIERDDELIAQLITLEREFWGYVERGQAPPADGSDSADRALRALYPRDTGFTLNLKHDLVMGAVFSDLLAVREVLATNTALEAQFKQAIQQRMGDSSRAVFENGEVSFKRSRDGTQLDTARLAKEQPEIVKAYTVPKPGSRRFLVQT</sequence>
<proteinExistence type="predicted"/>
<evidence type="ECO:0000313" key="3">
    <source>
        <dbReference type="Proteomes" id="UP001148932"/>
    </source>
</evidence>
<keyword evidence="3" id="KW-1185">Reference proteome</keyword>
<reference evidence="2" key="1">
    <citation type="submission" date="2022-10" db="EMBL/GenBank/DDBJ databases">
        <title>Description of microaerobic benzene degrading bacteria.</title>
        <authorList>
            <person name="Bedics A."/>
            <person name="Tancsics A."/>
            <person name="Banerjee S."/>
        </authorList>
    </citation>
    <scope>NUCLEOTIDE SEQUENCE</scope>
    <source>
        <strain evidence="2">D2M1</strain>
    </source>
</reference>
<dbReference type="InterPro" id="IPR017482">
    <property type="entry name" value="Lambda-type_endonuclease"/>
</dbReference>